<evidence type="ECO:0000313" key="1">
    <source>
        <dbReference type="EMBL" id="MBA3927785.1"/>
    </source>
</evidence>
<dbReference type="RefSeq" id="WP_181677852.1">
    <property type="nucleotide sequence ID" value="NZ_JABJVM010000026.1"/>
</dbReference>
<reference evidence="1 2" key="1">
    <citation type="submission" date="2020-05" db="EMBL/GenBank/DDBJ databases">
        <authorList>
            <person name="Carlin C.R."/>
        </authorList>
    </citation>
    <scope>NUCLEOTIDE SEQUENCE [LARGE SCALE GENOMIC DNA]</scope>
    <source>
        <strain evidence="1 2">FSL W9-0585</strain>
    </source>
</reference>
<sequence length="463" mass="53374">MMDQIDKKEVFQEIFKACDYGNLGMFVGAGFSKAVIGESALGWLGIIDEARKKFELKALTDEELKGASLPELATQTCKKIAENENSDYSEAKQRFKAEISNISNWLPSIEAGEEFEKWFDSMKPAWVITTNYDAVMEHILTGKSISISPKKYFSAPKNVIPIYHLHGTRQEPETIVVTQEDYVSLLRPNDYRQTKLAMTIRESTVLVLGYSLGDINVLSAIDWSKNIGSGDIDYPHGVIQILRIEKPNIPKEYAYRDENENIILEIDDLSSFFKQLTEYINDKQVEAALNSKILEDLAERLSKDNEDFMESFINSEDTRRILLQALWQSEYLMIIPYIQFLNNCLDKVWEGTYVKDAFYMYEKYLDIILDILIFYPYEKMPPKLFQITMDALDKVLRYVDKSASDRTPGNSWSANACWHRRKKDIPEATRTQIFQYAEKNQLRTLNQLIDSTVKEDISVGATE</sequence>
<dbReference type="Pfam" id="PF13289">
    <property type="entry name" value="SIR2_2"/>
    <property type="match status" value="1"/>
</dbReference>
<keyword evidence="2" id="KW-1185">Reference proteome</keyword>
<dbReference type="Proteomes" id="UP000548787">
    <property type="component" value="Unassembled WGS sequence"/>
</dbReference>
<comment type="caution">
    <text evidence="1">The sequence shown here is derived from an EMBL/GenBank/DDBJ whole genome shotgun (WGS) entry which is preliminary data.</text>
</comment>
<organism evidence="1 2">
    <name type="scientific">Listeria rustica</name>
    <dbReference type="NCBI Taxonomy" id="2713503"/>
    <lineage>
        <taxon>Bacteria</taxon>
        <taxon>Bacillati</taxon>
        <taxon>Bacillota</taxon>
        <taxon>Bacilli</taxon>
        <taxon>Bacillales</taxon>
        <taxon>Listeriaceae</taxon>
        <taxon>Listeria</taxon>
    </lineage>
</organism>
<name>A0A7W1T994_9LIST</name>
<reference evidence="1 2" key="2">
    <citation type="submission" date="2020-08" db="EMBL/GenBank/DDBJ databases">
        <title>Listeria ohnekaius sp. nov. and Listeria portnoyii sp. nov. isolated from non-agricultural and natural environments.</title>
        <authorList>
            <person name="Weller D."/>
            <person name="Belias A.M."/>
            <person name="Liao J."/>
            <person name="Guo S."/>
            <person name="Orsi R.H."/>
            <person name="Wiedmann M."/>
        </authorList>
    </citation>
    <scope>NUCLEOTIDE SEQUENCE [LARGE SCALE GENOMIC DNA]</scope>
    <source>
        <strain evidence="1 2">FSL W9-0585</strain>
    </source>
</reference>
<protein>
    <submittedName>
        <fullName evidence="1">SIR2 family protein</fullName>
    </submittedName>
</protein>
<accession>A0A7W1T994</accession>
<proteinExistence type="predicted"/>
<dbReference type="EMBL" id="JABJVM010000026">
    <property type="protein sequence ID" value="MBA3927785.1"/>
    <property type="molecule type" value="Genomic_DNA"/>
</dbReference>
<dbReference type="AlphaFoldDB" id="A0A7W1T994"/>
<evidence type="ECO:0000313" key="2">
    <source>
        <dbReference type="Proteomes" id="UP000548787"/>
    </source>
</evidence>
<gene>
    <name evidence="1" type="ORF">HPK16_15720</name>
</gene>